<evidence type="ECO:0000259" key="3">
    <source>
        <dbReference type="Pfam" id="PF02954"/>
    </source>
</evidence>
<evidence type="ECO:0000313" key="5">
    <source>
        <dbReference type="EMBL" id="PNV77013.1"/>
    </source>
</evidence>
<keyword evidence="1" id="KW-0547">Nucleotide-binding</keyword>
<keyword evidence="2" id="KW-0067">ATP-binding</keyword>
<organism evidence="5 6">
    <name type="scientific">Leptospira inadai serovar Lyme</name>
    <dbReference type="NCBI Taxonomy" id="293084"/>
    <lineage>
        <taxon>Bacteria</taxon>
        <taxon>Pseudomonadati</taxon>
        <taxon>Spirochaetota</taxon>
        <taxon>Spirochaetia</taxon>
        <taxon>Leptospirales</taxon>
        <taxon>Leptospiraceae</taxon>
        <taxon>Leptospira</taxon>
    </lineage>
</organism>
<evidence type="ECO:0000259" key="4">
    <source>
        <dbReference type="Pfam" id="PF14532"/>
    </source>
</evidence>
<name>A0ABX4YP05_9LEPT</name>
<evidence type="ECO:0000256" key="2">
    <source>
        <dbReference type="ARBA" id="ARBA00022840"/>
    </source>
</evidence>
<reference evidence="5" key="1">
    <citation type="submission" date="2018-01" db="EMBL/GenBank/DDBJ databases">
        <title>Genomic characterization of Leptospira inadai serogroup Lyme isolated from captured rat in Brazil and comparative analysis with human reference strain.</title>
        <authorList>
            <person name="Moreno L.Z."/>
            <person name="Loureiro A.P."/>
            <person name="Miraglia F."/>
            <person name="Kremer F.S."/>
            <person name="Eslabao M.R."/>
            <person name="Dellagostin O.A."/>
            <person name="Lilenbaum W."/>
            <person name="Moreno A.M."/>
        </authorList>
    </citation>
    <scope>NUCLEOTIDE SEQUENCE [LARGE SCALE GENOMIC DNA]</scope>
    <source>
        <strain evidence="5">M34/99</strain>
    </source>
</reference>
<dbReference type="Gene3D" id="3.40.50.300">
    <property type="entry name" value="P-loop containing nucleotide triphosphate hydrolases"/>
    <property type="match status" value="1"/>
</dbReference>
<dbReference type="PANTHER" id="PTHR32071:SF122">
    <property type="entry name" value="SIGMA FACTOR"/>
    <property type="match status" value="1"/>
</dbReference>
<dbReference type="Gene3D" id="1.10.10.60">
    <property type="entry name" value="Homeodomain-like"/>
    <property type="match status" value="1"/>
</dbReference>
<accession>A0ABX4YP05</accession>
<dbReference type="InterPro" id="IPR027417">
    <property type="entry name" value="P-loop_NTPase"/>
</dbReference>
<dbReference type="PANTHER" id="PTHR32071">
    <property type="entry name" value="TRANSCRIPTIONAL REGULATORY PROTEIN"/>
    <property type="match status" value="1"/>
</dbReference>
<proteinExistence type="predicted"/>
<evidence type="ECO:0000313" key="6">
    <source>
        <dbReference type="Proteomes" id="UP000094669"/>
    </source>
</evidence>
<dbReference type="InterPro" id="IPR002078">
    <property type="entry name" value="Sigma_54_int"/>
</dbReference>
<comment type="caution">
    <text evidence="5">The sequence shown here is derived from an EMBL/GenBank/DDBJ whole genome shotgun (WGS) entry which is preliminary data.</text>
</comment>
<evidence type="ECO:0000256" key="1">
    <source>
        <dbReference type="ARBA" id="ARBA00022741"/>
    </source>
</evidence>
<sequence>MVDAMLNFKQSPFMEPGIQEIFYGRPAAADLRLLLPLAFPILLKAIGSSAGLVTLPVEGEQEALEEVASWGYPEEGYFYSFLAKGSEARKKLESVSPFYLPKSAMAEFFLPESSGGLLGGILVQGKVQGFLLLEMEKSPSEWQSLFLALFCQKLAWILEGAPSVSVIAKNEAGSEDRKDQLGQILFRLSESGNSVWELYRKLGILKIRGPKGSGKKTLAKWVHRRESAGSGLLVIGVLPEHGGKLEKSLEEWEAMAQGGTLIFERIQEYSALQQKLLYEYATSERSRRPRLIFLENSETSPAEELVFFRALLESNSLEIPAWKTWPTADRRIAVSLIFEEVREAQGRFDLSLSEEAARSLAISELDRNLEDLRNSIEEGVLHSSGREIREFAIQSERPQGVSMPDADDLDLRKAVEALERQKILLAYKLFGGNQIRMSKALGISRGSLQYKLKNLGLG</sequence>
<feature type="domain" description="Sigma-54 factor interaction" evidence="4">
    <location>
        <begin position="207"/>
        <end position="294"/>
    </location>
</feature>
<feature type="domain" description="DNA binding HTH" evidence="3">
    <location>
        <begin position="415"/>
        <end position="453"/>
    </location>
</feature>
<dbReference type="EMBL" id="MCRM02000001">
    <property type="protein sequence ID" value="PNV77013.1"/>
    <property type="molecule type" value="Genomic_DNA"/>
</dbReference>
<dbReference type="InterPro" id="IPR009057">
    <property type="entry name" value="Homeodomain-like_sf"/>
</dbReference>
<gene>
    <name evidence="5" type="ORF">BES34_001715</name>
</gene>
<dbReference type="Pfam" id="PF14532">
    <property type="entry name" value="Sigma54_activ_2"/>
    <property type="match status" value="1"/>
</dbReference>
<dbReference type="SUPFAM" id="SSF46689">
    <property type="entry name" value="Homeodomain-like"/>
    <property type="match status" value="1"/>
</dbReference>
<dbReference type="InterPro" id="IPR002197">
    <property type="entry name" value="HTH_Fis"/>
</dbReference>
<keyword evidence="6" id="KW-1185">Reference proteome</keyword>
<dbReference type="SUPFAM" id="SSF52540">
    <property type="entry name" value="P-loop containing nucleoside triphosphate hydrolases"/>
    <property type="match status" value="1"/>
</dbReference>
<dbReference type="Pfam" id="PF02954">
    <property type="entry name" value="HTH_8"/>
    <property type="match status" value="1"/>
</dbReference>
<protein>
    <submittedName>
        <fullName evidence="5">Response regulator</fullName>
    </submittedName>
</protein>
<dbReference type="Proteomes" id="UP000094669">
    <property type="component" value="Unassembled WGS sequence"/>
</dbReference>